<gene>
    <name evidence="2" type="ORF">pdam_00001328</name>
</gene>
<keyword evidence="3" id="KW-1185">Reference proteome</keyword>
<proteinExistence type="predicted"/>
<dbReference type="EMBL" id="RCHS01003423">
    <property type="protein sequence ID" value="RMX42043.1"/>
    <property type="molecule type" value="Genomic_DNA"/>
</dbReference>
<name>A0A3M6TKV3_POCDA</name>
<protein>
    <submittedName>
        <fullName evidence="2">Uncharacterized protein</fullName>
    </submittedName>
</protein>
<evidence type="ECO:0000313" key="3">
    <source>
        <dbReference type="Proteomes" id="UP000275408"/>
    </source>
</evidence>
<accession>A0A3M6TKV3</accession>
<dbReference type="AlphaFoldDB" id="A0A3M6TKV3"/>
<evidence type="ECO:0000256" key="1">
    <source>
        <dbReference type="SAM" id="MobiDB-lite"/>
    </source>
</evidence>
<evidence type="ECO:0000313" key="2">
    <source>
        <dbReference type="EMBL" id="RMX42043.1"/>
    </source>
</evidence>
<comment type="caution">
    <text evidence="2">The sequence shown here is derived from an EMBL/GenBank/DDBJ whole genome shotgun (WGS) entry which is preliminary data.</text>
</comment>
<dbReference type="Proteomes" id="UP000275408">
    <property type="component" value="Unassembled WGS sequence"/>
</dbReference>
<sequence length="301" mass="33526">MARTAPQIARGLFFLSLTSQKRTQFVCFSWPITEFVCPTRISYIRIHRSDGTVVFCVDVAITAGVIYPVGSLGPTFQFTTLLTFTEKESYYVTMDHEDITPPVLTLINAPSRSEDLAGNSALPARHSWFVGRTPPMVIITSKPATVSNQNPFTFGFDCREICSFECFVRQQGIIPAYSRCNSNRYTARKLQNEKTYVFYVRGTDDVGNQGNPDSYTWTVDLQPPVTSNMASQTVDCKSDLSPSTLGKPSVSDNKGSNTILTHQDLPASSCSFQRKWTATDQAINSASKIQDINLINLRPRQ</sequence>
<feature type="region of interest" description="Disordered" evidence="1">
    <location>
        <begin position="237"/>
        <end position="261"/>
    </location>
</feature>
<reference evidence="2 3" key="1">
    <citation type="journal article" date="2018" name="Sci. Rep.">
        <title>Comparative analysis of the Pocillopora damicornis genome highlights role of immune system in coral evolution.</title>
        <authorList>
            <person name="Cunning R."/>
            <person name="Bay R.A."/>
            <person name="Gillette P."/>
            <person name="Baker A.C."/>
            <person name="Traylor-Knowles N."/>
        </authorList>
    </citation>
    <scope>NUCLEOTIDE SEQUENCE [LARGE SCALE GENOMIC DNA]</scope>
    <source>
        <strain evidence="2">RSMAS</strain>
        <tissue evidence="2">Whole animal</tissue>
    </source>
</reference>
<organism evidence="2 3">
    <name type="scientific">Pocillopora damicornis</name>
    <name type="common">Cauliflower coral</name>
    <name type="synonym">Millepora damicornis</name>
    <dbReference type="NCBI Taxonomy" id="46731"/>
    <lineage>
        <taxon>Eukaryota</taxon>
        <taxon>Metazoa</taxon>
        <taxon>Cnidaria</taxon>
        <taxon>Anthozoa</taxon>
        <taxon>Hexacorallia</taxon>
        <taxon>Scleractinia</taxon>
        <taxon>Astrocoeniina</taxon>
        <taxon>Pocilloporidae</taxon>
        <taxon>Pocillopora</taxon>
    </lineage>
</organism>
<dbReference type="OrthoDB" id="5964882at2759"/>